<reference evidence="1" key="1">
    <citation type="submission" date="2021-01" db="EMBL/GenBank/DDBJ databases">
        <authorList>
            <consortium name="Genoscope - CEA"/>
            <person name="William W."/>
        </authorList>
    </citation>
    <scope>NUCLEOTIDE SEQUENCE</scope>
</reference>
<proteinExistence type="predicted"/>
<gene>
    <name evidence="1" type="ORF">POCTA_138.1.T0160255</name>
</gene>
<accession>A0A8S1SZF5</accession>
<dbReference type="Proteomes" id="UP000683925">
    <property type="component" value="Unassembled WGS sequence"/>
</dbReference>
<organism evidence="1 2">
    <name type="scientific">Paramecium octaurelia</name>
    <dbReference type="NCBI Taxonomy" id="43137"/>
    <lineage>
        <taxon>Eukaryota</taxon>
        <taxon>Sar</taxon>
        <taxon>Alveolata</taxon>
        <taxon>Ciliophora</taxon>
        <taxon>Intramacronucleata</taxon>
        <taxon>Oligohymenophorea</taxon>
        <taxon>Peniculida</taxon>
        <taxon>Parameciidae</taxon>
        <taxon>Paramecium</taxon>
    </lineage>
</organism>
<keyword evidence="2" id="KW-1185">Reference proteome</keyword>
<name>A0A8S1SZF5_PAROT</name>
<evidence type="ECO:0000313" key="2">
    <source>
        <dbReference type="Proteomes" id="UP000683925"/>
    </source>
</evidence>
<protein>
    <submittedName>
        <fullName evidence="1">Uncharacterized protein</fullName>
    </submittedName>
</protein>
<dbReference type="EMBL" id="CAJJDP010000016">
    <property type="protein sequence ID" value="CAD8144636.1"/>
    <property type="molecule type" value="Genomic_DNA"/>
</dbReference>
<comment type="caution">
    <text evidence="1">The sequence shown here is derived from an EMBL/GenBank/DDBJ whole genome shotgun (WGS) entry which is preliminary data.</text>
</comment>
<dbReference type="AlphaFoldDB" id="A0A8S1SZF5"/>
<evidence type="ECO:0000313" key="1">
    <source>
        <dbReference type="EMBL" id="CAD8144636.1"/>
    </source>
</evidence>
<sequence length="44" mass="5339">MELAQRPILQIMYIKKLKLTLILIQFMTNLMQSQRLDLLKIQKH</sequence>